<dbReference type="AlphaFoldDB" id="A0A9J7BJW7"/>
<evidence type="ECO:0000313" key="2">
    <source>
        <dbReference type="EMBL" id="UWZ83120.1"/>
    </source>
</evidence>
<dbReference type="EMBL" id="CP093313">
    <property type="protein sequence ID" value="UWZ83120.1"/>
    <property type="molecule type" value="Genomic_DNA"/>
</dbReference>
<reference evidence="2" key="1">
    <citation type="submission" date="2021-04" db="EMBL/GenBank/DDBJ databases">
        <title>Phylogenetic analysis of Acidobacteriaceae.</title>
        <authorList>
            <person name="Qiu L."/>
            <person name="Zhang Q."/>
        </authorList>
    </citation>
    <scope>NUCLEOTIDE SEQUENCE</scope>
    <source>
        <strain evidence="2">DSM 25168</strain>
    </source>
</reference>
<accession>A0A9J7BJW7</accession>
<dbReference type="RefSeq" id="WP_260792454.1">
    <property type="nucleotide sequence ID" value="NZ_CP093313.1"/>
</dbReference>
<proteinExistence type="predicted"/>
<keyword evidence="3" id="KW-1185">Reference proteome</keyword>
<sequence>MSSTHLALATGMLAVASMLSYAQKAVTFNNLFSSYVGHPDTAYSIDPNNDGGHDIIQDCPDYPGIFLVTMNNSNGTFVGTAL</sequence>
<gene>
    <name evidence="2" type="ORF">MOP44_21430</name>
</gene>
<feature type="chain" id="PRO_5039938926" evidence="1">
    <location>
        <begin position="23"/>
        <end position="82"/>
    </location>
</feature>
<dbReference type="KEGG" id="orp:MOP44_21430"/>
<evidence type="ECO:0000256" key="1">
    <source>
        <dbReference type="SAM" id="SignalP"/>
    </source>
</evidence>
<organism evidence="2 3">
    <name type="scientific">Occallatibacter riparius</name>
    <dbReference type="NCBI Taxonomy" id="1002689"/>
    <lineage>
        <taxon>Bacteria</taxon>
        <taxon>Pseudomonadati</taxon>
        <taxon>Acidobacteriota</taxon>
        <taxon>Terriglobia</taxon>
        <taxon>Terriglobales</taxon>
        <taxon>Acidobacteriaceae</taxon>
        <taxon>Occallatibacter</taxon>
    </lineage>
</organism>
<keyword evidence="1" id="KW-0732">Signal</keyword>
<protein>
    <submittedName>
        <fullName evidence="2">Uncharacterized protein</fullName>
    </submittedName>
</protein>
<name>A0A9J7BJW7_9BACT</name>
<evidence type="ECO:0000313" key="3">
    <source>
        <dbReference type="Proteomes" id="UP001059380"/>
    </source>
</evidence>
<dbReference type="Proteomes" id="UP001059380">
    <property type="component" value="Chromosome"/>
</dbReference>
<feature type="signal peptide" evidence="1">
    <location>
        <begin position="1"/>
        <end position="22"/>
    </location>
</feature>